<gene>
    <name evidence="2" type="ORF">O181_095062</name>
</gene>
<evidence type="ECO:0000313" key="2">
    <source>
        <dbReference type="EMBL" id="MBW0555347.1"/>
    </source>
</evidence>
<accession>A0A9Q3J4L9</accession>
<feature type="region of interest" description="Disordered" evidence="1">
    <location>
        <begin position="25"/>
        <end position="56"/>
    </location>
</feature>
<evidence type="ECO:0000313" key="3">
    <source>
        <dbReference type="Proteomes" id="UP000765509"/>
    </source>
</evidence>
<dbReference type="OrthoDB" id="2507825at2759"/>
<dbReference type="Proteomes" id="UP000765509">
    <property type="component" value="Unassembled WGS sequence"/>
</dbReference>
<organism evidence="2 3">
    <name type="scientific">Austropuccinia psidii MF-1</name>
    <dbReference type="NCBI Taxonomy" id="1389203"/>
    <lineage>
        <taxon>Eukaryota</taxon>
        <taxon>Fungi</taxon>
        <taxon>Dikarya</taxon>
        <taxon>Basidiomycota</taxon>
        <taxon>Pucciniomycotina</taxon>
        <taxon>Pucciniomycetes</taxon>
        <taxon>Pucciniales</taxon>
        <taxon>Sphaerophragmiaceae</taxon>
        <taxon>Austropuccinia</taxon>
    </lineage>
</organism>
<feature type="compositionally biased region" description="Polar residues" evidence="1">
    <location>
        <begin position="264"/>
        <end position="288"/>
    </location>
</feature>
<feature type="compositionally biased region" description="Polar residues" evidence="1">
    <location>
        <begin position="41"/>
        <end position="53"/>
    </location>
</feature>
<feature type="compositionally biased region" description="Basic and acidic residues" evidence="1">
    <location>
        <begin position="242"/>
        <end position="257"/>
    </location>
</feature>
<name>A0A9Q3J4L9_9BASI</name>
<evidence type="ECO:0000256" key="1">
    <source>
        <dbReference type="SAM" id="MobiDB-lite"/>
    </source>
</evidence>
<keyword evidence="3" id="KW-1185">Reference proteome</keyword>
<reference evidence="2" key="1">
    <citation type="submission" date="2021-03" db="EMBL/GenBank/DDBJ databases">
        <title>Draft genome sequence of rust myrtle Austropuccinia psidii MF-1, a brazilian biotype.</title>
        <authorList>
            <person name="Quecine M.C."/>
            <person name="Pachon D.M.R."/>
            <person name="Bonatelli M.L."/>
            <person name="Correr F.H."/>
            <person name="Franceschini L.M."/>
            <person name="Leite T.F."/>
            <person name="Margarido G.R.A."/>
            <person name="Almeida C.A."/>
            <person name="Ferrarezi J.A."/>
            <person name="Labate C.A."/>
        </authorList>
    </citation>
    <scope>NUCLEOTIDE SEQUENCE</scope>
    <source>
        <strain evidence="2">MF-1</strain>
    </source>
</reference>
<comment type="caution">
    <text evidence="2">The sequence shown here is derived from an EMBL/GenBank/DDBJ whole genome shotgun (WGS) entry which is preliminary data.</text>
</comment>
<protein>
    <submittedName>
        <fullName evidence="2">Uncharacterized protein</fullName>
    </submittedName>
</protein>
<feature type="non-terminal residue" evidence="2">
    <location>
        <position position="1"/>
    </location>
</feature>
<sequence>TPDSQLSAYEQINWLLSEQCEQSQVVEDNKNRSPWALEGAPNTSGDTASQSSQQKRKLQAHEEAQVYCQQVEHEWRLKRKRRINKRVNAEAQRLRQTETHLAHQEQQKGCCGCFLWNEESTKALLELRMDYLNTNFTTSGFIAWSRYFKNNENHKKDLLFETLEHRYKALMTTYRMIKDSCDATGGAGLYTQLQRYHMTNEVYDILKQLNMNNCRMNCNGMELGDYTQEQVNKNNELTNENDWNRCGDHERENGHSDTEEECQPNKNSQGTNEEMNQPGPSNFGQNIHASGRKNCCGSMTQESSISFASTRQDWSFLKNMNNNMQGMLCPLMMMIQQNQEREEERDRCQMERDEE</sequence>
<proteinExistence type="predicted"/>
<feature type="region of interest" description="Disordered" evidence="1">
    <location>
        <begin position="237"/>
        <end position="290"/>
    </location>
</feature>
<dbReference type="EMBL" id="AVOT02062295">
    <property type="protein sequence ID" value="MBW0555347.1"/>
    <property type="molecule type" value="Genomic_DNA"/>
</dbReference>
<dbReference type="AlphaFoldDB" id="A0A9Q3J4L9"/>